<feature type="compositionally biased region" description="Basic residues" evidence="2">
    <location>
        <begin position="531"/>
        <end position="540"/>
    </location>
</feature>
<dbReference type="AlphaFoldDB" id="A0A1X0NTF3"/>
<feature type="non-terminal residue" evidence="4">
    <location>
        <position position="767"/>
    </location>
</feature>
<feature type="coiled-coil region" evidence="1">
    <location>
        <begin position="88"/>
        <end position="147"/>
    </location>
</feature>
<dbReference type="Gene3D" id="1.20.920.20">
    <property type="match status" value="1"/>
</dbReference>
<proteinExistence type="predicted"/>
<feature type="domain" description="Flagellar attachment zone protein 1 conserved" evidence="3">
    <location>
        <begin position="535"/>
        <end position="624"/>
    </location>
</feature>
<dbReference type="PANTHER" id="PTHR23159:SF31">
    <property type="entry name" value="CENTROSOME-ASSOCIATED PROTEIN CEP250 ISOFORM X1"/>
    <property type="match status" value="1"/>
</dbReference>
<dbReference type="Gene3D" id="1.10.287.1490">
    <property type="match status" value="1"/>
</dbReference>
<sequence length="767" mass="88860">MDSSTDIYLQQPYLLHAGRLSPEEEHASIEALLQSIEEPVQLGSVVAYEFLDHSSHWSWSIGRILQMDDHQVLLQRWHAQDGRNADVYDALLREQESTKAEIQECQRAVMLLREELGAIRRSNEAEVARAKDAVENARRGIAEVEEVRLHDLFNTRLPLAVLRLALEVCMATLNEGVTEQTSWNWEDLRAAVRDPMFIQRLLEYDVAVEMSVEQYEDINARYMHNIRTQRDQMRHSQQDYKTQSGTNALIPLFYDWIIVQMDHFQVFQEVANSQQTTEELSASITSHTVRMKDLIARKARLDEQLRRYDEGSSAFNGNSTSSNETKYVTFTPIHDLSPVNVPRPFIATKVEDSNTEVVVISEEEAKRITSRTVMHRPKLYAALGKALYELKVQKNRNEDGIKELENKNKDNDTLLNKNAALLQQIEEAQNTIDNINQLLQEKQDINEKLKQEHNEKYNDLNKQNIKAIKDLTESQEEVKKLQKAQDENDSTLNRYKDQIKKIADQLKQLRGENEELRAHDDRWVPEASRSSGRRTTSHHRKEFDGEGWDQVLESQPEELTRAFVSDVAGACRVDPDDVKKVVFSPDGKTVEFDVKHDASVPPKDIAERIDECPFRSVMRLYDRRGQPKIGMDLLKEQLQARDQELEQLRGSNEEKSRAHYVLNDEVEKLNQQLAEKEHELDRLQAANDERERTLDALNDEVEKLNEQLTAKEQELEQLQNANEEKERTLDAFNDEVEKLNEQLAAKEHELEQLQNANDEKERTLDAL</sequence>
<evidence type="ECO:0000313" key="4">
    <source>
        <dbReference type="EMBL" id="ORC87997.1"/>
    </source>
</evidence>
<dbReference type="Proteomes" id="UP000192257">
    <property type="component" value="Unassembled WGS sequence"/>
</dbReference>
<dbReference type="RefSeq" id="XP_028882063.1">
    <property type="nucleotide sequence ID" value="XM_029026739.1"/>
</dbReference>
<dbReference type="STRING" id="67003.A0A1X0NTF3"/>
<dbReference type="PANTHER" id="PTHR23159">
    <property type="entry name" value="CENTROSOMAL PROTEIN 2"/>
    <property type="match status" value="1"/>
</dbReference>
<dbReference type="Pfam" id="PF23398">
    <property type="entry name" value="FAZ1_cons"/>
    <property type="match status" value="1"/>
</dbReference>
<dbReference type="OrthoDB" id="268041at2759"/>
<feature type="coiled-coil region" evidence="1">
    <location>
        <begin position="631"/>
        <end position="766"/>
    </location>
</feature>
<protein>
    <recommendedName>
        <fullName evidence="3">Flagellar attachment zone protein 1 conserved domain-containing protein</fullName>
    </recommendedName>
</protein>
<dbReference type="VEuPathDB" id="TriTrypDB:TM35_000192410"/>
<dbReference type="GeneID" id="39986519"/>
<evidence type="ECO:0000256" key="1">
    <source>
        <dbReference type="SAM" id="Coils"/>
    </source>
</evidence>
<comment type="caution">
    <text evidence="4">The sequence shown here is derived from an EMBL/GenBank/DDBJ whole genome shotgun (WGS) entry which is preliminary data.</text>
</comment>
<evidence type="ECO:0000313" key="5">
    <source>
        <dbReference type="Proteomes" id="UP000192257"/>
    </source>
</evidence>
<keyword evidence="1" id="KW-0175">Coiled coil</keyword>
<dbReference type="InterPro" id="IPR056614">
    <property type="entry name" value="FAZ1_cons"/>
</dbReference>
<keyword evidence="5" id="KW-1185">Reference proteome</keyword>
<dbReference type="EMBL" id="NBCO01000019">
    <property type="protein sequence ID" value="ORC87997.1"/>
    <property type="molecule type" value="Genomic_DNA"/>
</dbReference>
<gene>
    <name evidence="4" type="ORF">TM35_000192410</name>
</gene>
<reference evidence="4 5" key="1">
    <citation type="submission" date="2017-03" db="EMBL/GenBank/DDBJ databases">
        <title>An alternative strategy for trypanosome survival in the mammalian bloodstream revealed through genome and transcriptome analysis of the ubiquitous bovine parasite Trypanosoma (Megatrypanum) theileri.</title>
        <authorList>
            <person name="Kelly S."/>
            <person name="Ivens A."/>
            <person name="Mott A."/>
            <person name="O'Neill E."/>
            <person name="Emms D."/>
            <person name="Macleod O."/>
            <person name="Voorheis P."/>
            <person name="Matthews J."/>
            <person name="Matthews K."/>
            <person name="Carrington M."/>
        </authorList>
    </citation>
    <scope>NUCLEOTIDE SEQUENCE [LARGE SCALE GENOMIC DNA]</scope>
    <source>
        <strain evidence="4">Edinburgh</strain>
    </source>
</reference>
<evidence type="ECO:0000259" key="3">
    <source>
        <dbReference type="Pfam" id="PF23398"/>
    </source>
</evidence>
<evidence type="ECO:0000256" key="2">
    <source>
        <dbReference type="SAM" id="MobiDB-lite"/>
    </source>
</evidence>
<name>A0A1X0NTF3_9TRYP</name>
<accession>A0A1X0NTF3</accession>
<organism evidence="4 5">
    <name type="scientific">Trypanosoma theileri</name>
    <dbReference type="NCBI Taxonomy" id="67003"/>
    <lineage>
        <taxon>Eukaryota</taxon>
        <taxon>Discoba</taxon>
        <taxon>Euglenozoa</taxon>
        <taxon>Kinetoplastea</taxon>
        <taxon>Metakinetoplastina</taxon>
        <taxon>Trypanosomatida</taxon>
        <taxon>Trypanosomatidae</taxon>
        <taxon>Trypanosoma</taxon>
    </lineage>
</organism>
<feature type="region of interest" description="Disordered" evidence="2">
    <location>
        <begin position="517"/>
        <end position="542"/>
    </location>
</feature>